<proteinExistence type="predicted"/>
<evidence type="ECO:0000256" key="1">
    <source>
        <dbReference type="SAM" id="Phobius"/>
    </source>
</evidence>
<feature type="non-terminal residue" evidence="2">
    <location>
        <position position="1"/>
    </location>
</feature>
<feature type="transmembrane region" description="Helical" evidence="1">
    <location>
        <begin position="6"/>
        <end position="24"/>
    </location>
</feature>
<evidence type="ECO:0000313" key="2">
    <source>
        <dbReference type="EMBL" id="GAH29583.1"/>
    </source>
</evidence>
<organism evidence="2">
    <name type="scientific">marine sediment metagenome</name>
    <dbReference type="NCBI Taxonomy" id="412755"/>
    <lineage>
        <taxon>unclassified sequences</taxon>
        <taxon>metagenomes</taxon>
        <taxon>ecological metagenomes</taxon>
    </lineage>
</organism>
<name>X1G987_9ZZZZ</name>
<dbReference type="EMBL" id="BART01041869">
    <property type="protein sequence ID" value="GAH29583.1"/>
    <property type="molecule type" value="Genomic_DNA"/>
</dbReference>
<reference evidence="2" key="1">
    <citation type="journal article" date="2014" name="Front. Microbiol.">
        <title>High frequency of phylogenetically diverse reductive dehalogenase-homologous genes in deep subseafloor sedimentary metagenomes.</title>
        <authorList>
            <person name="Kawai M."/>
            <person name="Futagami T."/>
            <person name="Toyoda A."/>
            <person name="Takaki Y."/>
            <person name="Nishi S."/>
            <person name="Hori S."/>
            <person name="Arai W."/>
            <person name="Tsubouchi T."/>
            <person name="Morono Y."/>
            <person name="Uchiyama I."/>
            <person name="Ito T."/>
            <person name="Fujiyama A."/>
            <person name="Inagaki F."/>
            <person name="Takami H."/>
        </authorList>
    </citation>
    <scope>NUCLEOTIDE SEQUENCE</scope>
    <source>
        <strain evidence="2">Expedition CK06-06</strain>
    </source>
</reference>
<sequence length="32" mass="3936">LIPWRLFVLWVFAILVFLTALLRLRDAYKLFK</sequence>
<keyword evidence="1" id="KW-1133">Transmembrane helix</keyword>
<protein>
    <submittedName>
        <fullName evidence="2">Uncharacterized protein</fullName>
    </submittedName>
</protein>
<accession>X1G987</accession>
<comment type="caution">
    <text evidence="2">The sequence shown here is derived from an EMBL/GenBank/DDBJ whole genome shotgun (WGS) entry which is preliminary data.</text>
</comment>
<dbReference type="AlphaFoldDB" id="X1G987"/>
<gene>
    <name evidence="2" type="ORF">S01H4_67027</name>
</gene>
<keyword evidence="1" id="KW-0472">Membrane</keyword>
<keyword evidence="1" id="KW-0812">Transmembrane</keyword>